<feature type="non-terminal residue" evidence="1">
    <location>
        <position position="1"/>
    </location>
</feature>
<accession>A0A371GZ36</accession>
<dbReference type="PANTHER" id="PTHR33223">
    <property type="entry name" value="CCHC-TYPE DOMAIN-CONTAINING PROTEIN"/>
    <property type="match status" value="1"/>
</dbReference>
<evidence type="ECO:0000313" key="1">
    <source>
        <dbReference type="EMBL" id="RDX95817.1"/>
    </source>
</evidence>
<keyword evidence="2" id="KW-1185">Reference proteome</keyword>
<dbReference type="OrthoDB" id="1743010at2759"/>
<dbReference type="Proteomes" id="UP000257109">
    <property type="component" value="Unassembled WGS sequence"/>
</dbReference>
<evidence type="ECO:0000313" key="2">
    <source>
        <dbReference type="Proteomes" id="UP000257109"/>
    </source>
</evidence>
<dbReference type="AlphaFoldDB" id="A0A371GZ36"/>
<reference evidence="1" key="1">
    <citation type="submission" date="2018-05" db="EMBL/GenBank/DDBJ databases">
        <title>Draft genome of Mucuna pruriens seed.</title>
        <authorList>
            <person name="Nnadi N.E."/>
            <person name="Vos R."/>
            <person name="Hasami M.H."/>
            <person name="Devisetty U.K."/>
            <person name="Aguiy J.C."/>
        </authorList>
    </citation>
    <scope>NUCLEOTIDE SEQUENCE [LARGE SCALE GENOMIC DNA]</scope>
    <source>
        <strain evidence="1">JCA_2017</strain>
    </source>
</reference>
<dbReference type="PANTHER" id="PTHR33223:SF8">
    <property type="entry name" value="OS04G0172440 PROTEIN"/>
    <property type="match status" value="1"/>
</dbReference>
<organism evidence="1 2">
    <name type="scientific">Mucuna pruriens</name>
    <name type="common">Velvet bean</name>
    <name type="synonym">Dolichos pruriens</name>
    <dbReference type="NCBI Taxonomy" id="157652"/>
    <lineage>
        <taxon>Eukaryota</taxon>
        <taxon>Viridiplantae</taxon>
        <taxon>Streptophyta</taxon>
        <taxon>Embryophyta</taxon>
        <taxon>Tracheophyta</taxon>
        <taxon>Spermatophyta</taxon>
        <taxon>Magnoliopsida</taxon>
        <taxon>eudicotyledons</taxon>
        <taxon>Gunneridae</taxon>
        <taxon>Pentapetalae</taxon>
        <taxon>rosids</taxon>
        <taxon>fabids</taxon>
        <taxon>Fabales</taxon>
        <taxon>Fabaceae</taxon>
        <taxon>Papilionoideae</taxon>
        <taxon>50 kb inversion clade</taxon>
        <taxon>NPAAA clade</taxon>
        <taxon>indigoferoid/millettioid clade</taxon>
        <taxon>Phaseoleae</taxon>
        <taxon>Mucuna</taxon>
    </lineage>
</organism>
<gene>
    <name evidence="1" type="ORF">CR513_21600</name>
</gene>
<proteinExistence type="predicted"/>
<comment type="caution">
    <text evidence="1">The sequence shown here is derived from an EMBL/GenBank/DDBJ whole genome shotgun (WGS) entry which is preliminary data.</text>
</comment>
<dbReference type="EMBL" id="QJKJ01004039">
    <property type="protein sequence ID" value="RDX95817.1"/>
    <property type="molecule type" value="Genomic_DNA"/>
</dbReference>
<protein>
    <recommendedName>
        <fullName evidence="3">Retrotransposon gag domain-containing protein</fullName>
    </recommendedName>
</protein>
<evidence type="ECO:0008006" key="3">
    <source>
        <dbReference type="Google" id="ProtNLM"/>
    </source>
</evidence>
<name>A0A371GZ36_MUCPR</name>
<sequence>MPYPEEKLQSLEERLHAVEGGDKYGLEATDLCLFLDDRLPTNFKTLEFDNYKGSSCPRVHLAMYCQKMAAYIYDDKILDSLTEASLSWYVNLEQGRIKTWKDLAEAFLKQCKYNKDMA</sequence>